<protein>
    <submittedName>
        <fullName evidence="2">Uncharacterized protein</fullName>
    </submittedName>
</protein>
<organism evidence="2 3">
    <name type="scientific">Dactylellina haptotyla (strain CBS 200.50)</name>
    <name type="common">Nematode-trapping fungus</name>
    <name type="synonym">Monacrosporium haptotylum</name>
    <dbReference type="NCBI Taxonomy" id="1284197"/>
    <lineage>
        <taxon>Eukaryota</taxon>
        <taxon>Fungi</taxon>
        <taxon>Dikarya</taxon>
        <taxon>Ascomycota</taxon>
        <taxon>Pezizomycotina</taxon>
        <taxon>Orbiliomycetes</taxon>
        <taxon>Orbiliales</taxon>
        <taxon>Orbiliaceae</taxon>
        <taxon>Dactylellina</taxon>
    </lineage>
</organism>
<feature type="region of interest" description="Disordered" evidence="1">
    <location>
        <begin position="15"/>
        <end position="45"/>
    </location>
</feature>
<reference evidence="2 3" key="1">
    <citation type="journal article" date="2013" name="PLoS Genet.">
        <title>Genomic mechanisms accounting for the adaptation to parasitism in nematode-trapping fungi.</title>
        <authorList>
            <person name="Meerupati T."/>
            <person name="Andersson K.M."/>
            <person name="Friman E."/>
            <person name="Kumar D."/>
            <person name="Tunlid A."/>
            <person name="Ahren D."/>
        </authorList>
    </citation>
    <scope>NUCLEOTIDE SEQUENCE [LARGE SCALE GENOMIC DNA]</scope>
    <source>
        <strain evidence="2 3">CBS 200.50</strain>
    </source>
</reference>
<accession>S8BRJ1</accession>
<gene>
    <name evidence="2" type="ORF">H072_3980</name>
</gene>
<evidence type="ECO:0000313" key="3">
    <source>
        <dbReference type="Proteomes" id="UP000015100"/>
    </source>
</evidence>
<dbReference type="EMBL" id="AQGS01000129">
    <property type="protein sequence ID" value="EPS42103.1"/>
    <property type="molecule type" value="Genomic_DNA"/>
</dbReference>
<dbReference type="AlphaFoldDB" id="S8BRJ1"/>
<comment type="caution">
    <text evidence="2">The sequence shown here is derived from an EMBL/GenBank/DDBJ whole genome shotgun (WGS) entry which is preliminary data.</text>
</comment>
<name>S8BRJ1_DACHA</name>
<proteinExistence type="predicted"/>
<sequence>MKHFDLPKFVQKRLQRAKEKRPLAISQNDAKTSTSASSAPNKCSQREPLVVVPSIFPSLPTTKRLARANPTPSASRLQTLPTEILVQIVSEIGKILQKKTLLRGQKQLKIDRRSLLDFGLTCKRHLDVVLPELHRDAELAFPLEVKYVTRTKDIRRTGWYAQSLVLNDKDDPYRVYRPGDIFNFFPNLTNLKLNIRAINVDRALHMIHLALTSFKNLRDLSIEGPVNLVHVPIDDKIVTVPRVSLQSLSLVIRGIGSGSFIARLAELLEPSCDRLRKLTYRPFDYIEGNAACFNWSTVGYLMQSERLEMLKLHVPSGYFKGGMKFLQGLTEQQREKVEVLDLNFEESRLEIFRYGDILVREILAFPNLVRLRITHVHPVGLEPITVVERVLCAERLGRMFKAFTMELSKLKQVEWYESGYLGEEWMWQRDDTEPWEITRLTKRLDTA</sequence>
<feature type="compositionally biased region" description="Polar residues" evidence="1">
    <location>
        <begin position="25"/>
        <end position="43"/>
    </location>
</feature>
<dbReference type="Proteomes" id="UP000015100">
    <property type="component" value="Unassembled WGS sequence"/>
</dbReference>
<evidence type="ECO:0000256" key="1">
    <source>
        <dbReference type="SAM" id="MobiDB-lite"/>
    </source>
</evidence>
<keyword evidence="3" id="KW-1185">Reference proteome</keyword>
<dbReference type="OrthoDB" id="5404828at2759"/>
<evidence type="ECO:0000313" key="2">
    <source>
        <dbReference type="EMBL" id="EPS42103.1"/>
    </source>
</evidence>
<dbReference type="HOGENOM" id="CLU_612516_0_0_1"/>
<reference evidence="3" key="2">
    <citation type="submission" date="2013-04" db="EMBL/GenBank/DDBJ databases">
        <title>Genomic mechanisms accounting for the adaptation to parasitism in nematode-trapping fungi.</title>
        <authorList>
            <person name="Ahren D.G."/>
        </authorList>
    </citation>
    <scope>NUCLEOTIDE SEQUENCE [LARGE SCALE GENOMIC DNA]</scope>
    <source>
        <strain evidence="3">CBS 200.50</strain>
    </source>
</reference>